<dbReference type="SUPFAM" id="SSF52540">
    <property type="entry name" value="P-loop containing nucleoside triphosphate hydrolases"/>
    <property type="match status" value="1"/>
</dbReference>
<accession>A0A2T5RIX4</accession>
<evidence type="ECO:0000313" key="4">
    <source>
        <dbReference type="Proteomes" id="UP000244089"/>
    </source>
</evidence>
<protein>
    <submittedName>
        <fullName evidence="3">Putative ATP-dependent endonuclease of OLD family</fullName>
    </submittedName>
</protein>
<organism evidence="3 4">
    <name type="scientific">Halanaerobium saccharolyticum</name>
    <dbReference type="NCBI Taxonomy" id="43595"/>
    <lineage>
        <taxon>Bacteria</taxon>
        <taxon>Bacillati</taxon>
        <taxon>Bacillota</taxon>
        <taxon>Clostridia</taxon>
        <taxon>Halanaerobiales</taxon>
        <taxon>Halanaerobiaceae</taxon>
        <taxon>Halanaerobium</taxon>
    </lineage>
</organism>
<dbReference type="CDD" id="cd01026">
    <property type="entry name" value="TOPRIM_OLD"/>
    <property type="match status" value="1"/>
</dbReference>
<dbReference type="Gene3D" id="3.40.50.300">
    <property type="entry name" value="P-loop containing nucleotide triphosphate hydrolases"/>
    <property type="match status" value="1"/>
</dbReference>
<sequence>MIISQVKLKGFRNFKNETINFNQKSLIMGANDVGKSNLLHALRILLDKSFSEVDIEPKDSDFYAYEETNELSILIKFEEVKEECVISKMKGYISDNDILYLKYKATRDPETNAKSYEFYAGHKENEMEELRERFYRRFLHLKYISSNRDLFSYISREKKYLLQEAKEKRVESEISQDNRKLNEIEGSLDQVNNQVTNLSFIKKATTSINEELEDLAFHHENQQIIFDVGASNVSHFVDNIKLSSKANGKSLTIGGDGRNNQIFLALWAAKNEIKESNPLEVVIYCIEEPEAHLHPHQQRKLARYLYNTLNGQVIITTHSPQITSEFSPNSIIRLYEDNLKTMAANKGCGRKINEAFEEFGHRMSIIPAEAFFADLVFLVEGKSEVIFYKTLAKELNIDLDRLNISILMVDGIGFKNYINILNALNIEWLVRTDNDIFKIKNKNRYRFAGIKRALGIYDDFCKQDEVIESLKEKEIELINCFKTKNPPDESVESATRFIDQLKKYEIFLAETDLENDLLVSEIKDEIMDFLETSDVTDALKKMQDKKATFMFDFLLRNSDCLSKLENNDIAKPLYCSKKIIKGELK</sequence>
<proteinExistence type="predicted"/>
<dbReference type="InterPro" id="IPR034139">
    <property type="entry name" value="TOPRIM_OLD"/>
</dbReference>
<dbReference type="AlphaFoldDB" id="A0A2T5RIX4"/>
<dbReference type="PANTHER" id="PTHR43581">
    <property type="entry name" value="ATP/GTP PHOSPHATASE"/>
    <property type="match status" value="1"/>
</dbReference>
<evidence type="ECO:0000313" key="3">
    <source>
        <dbReference type="EMBL" id="PTV98371.1"/>
    </source>
</evidence>
<dbReference type="OrthoDB" id="267455at2"/>
<dbReference type="RefSeq" id="WP_108140494.1">
    <property type="nucleotide sequence ID" value="NZ_QAXS01000017.1"/>
</dbReference>
<feature type="domain" description="Endonuclease GajA/Old nuclease/RecF-like AAA" evidence="1">
    <location>
        <begin position="1"/>
        <end position="322"/>
    </location>
</feature>
<feature type="domain" description="OLD protein-like TOPRIM" evidence="2">
    <location>
        <begin position="371"/>
        <end position="435"/>
    </location>
</feature>
<comment type="caution">
    <text evidence="3">The sequence shown here is derived from an EMBL/GenBank/DDBJ whole genome shotgun (WGS) entry which is preliminary data.</text>
</comment>
<keyword evidence="3" id="KW-0378">Hydrolase</keyword>
<keyword evidence="3" id="KW-0540">Nuclease</keyword>
<dbReference type="Pfam" id="PF20469">
    <property type="entry name" value="OLD-like_TOPRIM"/>
    <property type="match status" value="1"/>
</dbReference>
<dbReference type="InterPro" id="IPR051396">
    <property type="entry name" value="Bact_Antivir_Def_Nuclease"/>
</dbReference>
<reference evidence="3 4" key="1">
    <citation type="submission" date="2018-04" db="EMBL/GenBank/DDBJ databases">
        <title>Subsurface microbial communities from deep shales in Ohio and West Virginia, USA.</title>
        <authorList>
            <person name="Wrighton K."/>
        </authorList>
    </citation>
    <scope>NUCLEOTIDE SEQUENCE [LARGE SCALE GENOMIC DNA]</scope>
    <source>
        <strain evidence="3 4">WC1</strain>
    </source>
</reference>
<dbReference type="InterPro" id="IPR027417">
    <property type="entry name" value="P-loop_NTPase"/>
</dbReference>
<name>A0A2T5RIX4_9FIRM</name>
<evidence type="ECO:0000259" key="2">
    <source>
        <dbReference type="Pfam" id="PF20469"/>
    </source>
</evidence>
<dbReference type="InterPro" id="IPR041685">
    <property type="entry name" value="AAA_GajA/Old/RecF-like"/>
</dbReference>
<dbReference type="Proteomes" id="UP000244089">
    <property type="component" value="Unassembled WGS sequence"/>
</dbReference>
<keyword evidence="3" id="KW-0255">Endonuclease</keyword>
<dbReference type="EMBL" id="QAXS01000017">
    <property type="protein sequence ID" value="PTV98371.1"/>
    <property type="molecule type" value="Genomic_DNA"/>
</dbReference>
<dbReference type="Pfam" id="PF13175">
    <property type="entry name" value="AAA_15"/>
    <property type="match status" value="1"/>
</dbReference>
<gene>
    <name evidence="3" type="ORF">C8C76_11728</name>
</gene>
<evidence type="ECO:0000259" key="1">
    <source>
        <dbReference type="Pfam" id="PF13175"/>
    </source>
</evidence>
<dbReference type="PANTHER" id="PTHR43581:SF4">
    <property type="entry name" value="ATP_GTP PHOSPHATASE"/>
    <property type="match status" value="1"/>
</dbReference>
<dbReference type="GO" id="GO:0004519">
    <property type="term" value="F:endonuclease activity"/>
    <property type="evidence" value="ECO:0007669"/>
    <property type="project" value="UniProtKB-KW"/>
</dbReference>